<dbReference type="Proteomes" id="UP000799771">
    <property type="component" value="Unassembled WGS sequence"/>
</dbReference>
<evidence type="ECO:0000313" key="3">
    <source>
        <dbReference type="Proteomes" id="UP000799771"/>
    </source>
</evidence>
<organism evidence="2 3">
    <name type="scientific">Dothidotthia symphoricarpi CBS 119687</name>
    <dbReference type="NCBI Taxonomy" id="1392245"/>
    <lineage>
        <taxon>Eukaryota</taxon>
        <taxon>Fungi</taxon>
        <taxon>Dikarya</taxon>
        <taxon>Ascomycota</taxon>
        <taxon>Pezizomycotina</taxon>
        <taxon>Dothideomycetes</taxon>
        <taxon>Pleosporomycetidae</taxon>
        <taxon>Pleosporales</taxon>
        <taxon>Dothidotthiaceae</taxon>
        <taxon>Dothidotthia</taxon>
    </lineage>
</organism>
<accession>A0A6A5ZZP3</accession>
<feature type="region of interest" description="Disordered" evidence="1">
    <location>
        <begin position="20"/>
        <end position="81"/>
    </location>
</feature>
<dbReference type="AlphaFoldDB" id="A0A6A5ZZP3"/>
<dbReference type="OrthoDB" id="4521980at2759"/>
<name>A0A6A5ZZP3_9PLEO</name>
<feature type="region of interest" description="Disordered" evidence="1">
    <location>
        <begin position="94"/>
        <end position="130"/>
    </location>
</feature>
<dbReference type="EMBL" id="ML977519">
    <property type="protein sequence ID" value="KAF2124363.1"/>
    <property type="molecule type" value="Genomic_DNA"/>
</dbReference>
<evidence type="ECO:0000256" key="1">
    <source>
        <dbReference type="SAM" id="MobiDB-lite"/>
    </source>
</evidence>
<protein>
    <submittedName>
        <fullName evidence="2">Uncharacterized protein</fullName>
    </submittedName>
</protein>
<evidence type="ECO:0000313" key="2">
    <source>
        <dbReference type="EMBL" id="KAF2124363.1"/>
    </source>
</evidence>
<dbReference type="RefSeq" id="XP_033518756.1">
    <property type="nucleotide sequence ID" value="XM_033666958.1"/>
</dbReference>
<sequence>MAMDYPQSLFKRTSLFRRFSKQGRKAQNDAVYPPNSETFRPPRRDSTLQLRTPPQTPSSSSSSQHQRQHSNSSSPAATAAAAKPDLITHIHRIDLPRHPSSSNTPTHTSPTYRTPRVSPTALPTLPFPTTQSRTIHTKPWNVFLPPTHIFALYLGALPTDTCDKWFVYSEGPDAAGKLKVHFHQRWTGVKVAELFVVVDLRGEGAGKVVGIKWDGGEGMNCMGVGEARYLVRGCCRWALGIEVEEGC</sequence>
<feature type="compositionally biased region" description="Low complexity" evidence="1">
    <location>
        <begin position="51"/>
        <end position="81"/>
    </location>
</feature>
<keyword evidence="3" id="KW-1185">Reference proteome</keyword>
<reference evidence="2" key="1">
    <citation type="journal article" date="2020" name="Stud. Mycol.">
        <title>101 Dothideomycetes genomes: a test case for predicting lifestyles and emergence of pathogens.</title>
        <authorList>
            <person name="Haridas S."/>
            <person name="Albert R."/>
            <person name="Binder M."/>
            <person name="Bloem J."/>
            <person name="Labutti K."/>
            <person name="Salamov A."/>
            <person name="Andreopoulos B."/>
            <person name="Baker S."/>
            <person name="Barry K."/>
            <person name="Bills G."/>
            <person name="Bluhm B."/>
            <person name="Cannon C."/>
            <person name="Castanera R."/>
            <person name="Culley D."/>
            <person name="Daum C."/>
            <person name="Ezra D."/>
            <person name="Gonzalez J."/>
            <person name="Henrissat B."/>
            <person name="Kuo A."/>
            <person name="Liang C."/>
            <person name="Lipzen A."/>
            <person name="Lutzoni F."/>
            <person name="Magnuson J."/>
            <person name="Mondo S."/>
            <person name="Nolan M."/>
            <person name="Ohm R."/>
            <person name="Pangilinan J."/>
            <person name="Park H.-J."/>
            <person name="Ramirez L."/>
            <person name="Alfaro M."/>
            <person name="Sun H."/>
            <person name="Tritt A."/>
            <person name="Yoshinaga Y."/>
            <person name="Zwiers L.-H."/>
            <person name="Turgeon B."/>
            <person name="Goodwin S."/>
            <person name="Spatafora J."/>
            <person name="Crous P."/>
            <person name="Grigoriev I."/>
        </authorList>
    </citation>
    <scope>NUCLEOTIDE SEQUENCE</scope>
    <source>
        <strain evidence="2">CBS 119687</strain>
    </source>
</reference>
<gene>
    <name evidence="2" type="ORF">P153DRAFT_361086</name>
</gene>
<dbReference type="GeneID" id="54407390"/>
<proteinExistence type="predicted"/>
<feature type="compositionally biased region" description="Low complexity" evidence="1">
    <location>
        <begin position="98"/>
        <end position="111"/>
    </location>
</feature>
<feature type="compositionally biased region" description="Low complexity" evidence="1">
    <location>
        <begin position="119"/>
        <end position="130"/>
    </location>
</feature>